<dbReference type="Gene3D" id="3.40.50.2300">
    <property type="match status" value="1"/>
</dbReference>
<dbReference type="InterPro" id="IPR011006">
    <property type="entry name" value="CheY-like_superfamily"/>
</dbReference>
<keyword evidence="3 4" id="KW-0597">Phosphoprotein</keyword>
<dbReference type="SMART" id="SM00091">
    <property type="entry name" value="PAS"/>
    <property type="match status" value="2"/>
</dbReference>
<dbReference type="InterPro" id="IPR036097">
    <property type="entry name" value="HisK_dim/P_sf"/>
</dbReference>
<dbReference type="SMART" id="SM00388">
    <property type="entry name" value="HisKA"/>
    <property type="match status" value="1"/>
</dbReference>
<dbReference type="PROSITE" id="PS50113">
    <property type="entry name" value="PAC"/>
    <property type="match status" value="1"/>
</dbReference>
<comment type="catalytic activity">
    <reaction evidence="1">
        <text>ATP + protein L-histidine = ADP + protein N-phospho-L-histidine.</text>
        <dbReference type="EC" id="2.7.13.3"/>
    </reaction>
</comment>
<dbReference type="Pfam" id="PF02518">
    <property type="entry name" value="HATPase_c"/>
    <property type="match status" value="1"/>
</dbReference>
<dbReference type="KEGG" id="gbn:GEOBRER4_32320"/>
<evidence type="ECO:0000256" key="5">
    <source>
        <dbReference type="SAM" id="Phobius"/>
    </source>
</evidence>
<dbReference type="PROSITE" id="PS50110">
    <property type="entry name" value="RESPONSE_REGULATORY"/>
    <property type="match status" value="1"/>
</dbReference>
<reference evidence="10 11" key="1">
    <citation type="submission" date="2020-06" db="EMBL/GenBank/DDBJ databases">
        <title>Interaction of electrochemicaly active bacteria, Geobacter bremensis R4 on different carbon anode.</title>
        <authorList>
            <person name="Meng L."/>
            <person name="Yoshida N."/>
        </authorList>
    </citation>
    <scope>NUCLEOTIDE SEQUENCE [LARGE SCALE GENOMIC DNA]</scope>
    <source>
        <strain evidence="10 11">R4</strain>
    </source>
</reference>
<dbReference type="PRINTS" id="PR00344">
    <property type="entry name" value="BCTRLSENSOR"/>
</dbReference>
<feature type="transmembrane region" description="Helical" evidence="5">
    <location>
        <begin position="12"/>
        <end position="30"/>
    </location>
</feature>
<dbReference type="Gene3D" id="3.30.450.20">
    <property type="entry name" value="PAS domain"/>
    <property type="match status" value="2"/>
</dbReference>
<sequence length="709" mass="78038">MRSQSEKRAAREIGKIVGIYALFGSAWIYLSGYALTWLVSDPQLAYRIEVYKGLLFILVTSWLLYRLITRFAKRLAESVEKLEESEARFQAIYHNVNDALLIHEPDGRVTDVNRTMCSMFGYSRNEALQLSVGELSQGEPPYSHQEARHLLTLAAQGVPQTVQWHSRKKNGTLFWSEVSLRRAIINDEERIVVMVRDITSRKEVEEALRQNEEILKLLMEEMPAGVGWSDEGKGIQYLNGLISEWLGLARSDKPTLDGLLERALPDPEYRAGIQRLWYAGIRATLEHGTPIPPIEVKLTCSDGSIKHVILNTSLIHHRILFIFTDITKWEAVQAEILKAQKLESLGILAGGIAHDFNNILTGILGNISFAGLLLEGDHPARGPLGHAEKASQRAAELAHQLLTFSRGGEPVKKVVSAAHLVRESLALSLHGSKVQTEVEIPESLHAIDADEGQMSQSFNNVIINACQAMPEGGVLKVTAENVSLKAENELGLAAGEYVRISFIDEGCGIPFEDQKKIFDPYYTTKAGGTGLGLASVHSIVSRHAGKIEVVSAPGKGTNFTFYLPSAGEVVPEQGKDPEKPCRGESGEGPILVMDDEEAIRTLAEDLLTHLGYEAVTCSTGEEAVRLYREASEAGRPFYAAIMDLTVPAGMGGKEAAREILSFAPKARLVVSSGYSNDPVMSRYADYGFCCAVVKPYRWADLQQALKKKC</sequence>
<dbReference type="PANTHER" id="PTHR43065">
    <property type="entry name" value="SENSOR HISTIDINE KINASE"/>
    <property type="match status" value="1"/>
</dbReference>
<dbReference type="InterPro" id="IPR001610">
    <property type="entry name" value="PAC"/>
</dbReference>
<dbReference type="EC" id="2.7.13.3" evidence="2"/>
<dbReference type="SUPFAM" id="SSF55874">
    <property type="entry name" value="ATPase domain of HSP90 chaperone/DNA topoisomerase II/histidine kinase"/>
    <property type="match status" value="1"/>
</dbReference>
<name>A0A6S6M273_9BACT</name>
<dbReference type="EMBL" id="AP023213">
    <property type="protein sequence ID" value="BCG48482.1"/>
    <property type="molecule type" value="Genomic_DNA"/>
</dbReference>
<evidence type="ECO:0000259" key="7">
    <source>
        <dbReference type="PROSITE" id="PS50110"/>
    </source>
</evidence>
<dbReference type="CDD" id="cd00082">
    <property type="entry name" value="HisKA"/>
    <property type="match status" value="1"/>
</dbReference>
<dbReference type="SUPFAM" id="SSF47384">
    <property type="entry name" value="Homodimeric domain of signal transducing histidine kinase"/>
    <property type="match status" value="1"/>
</dbReference>
<dbReference type="SUPFAM" id="SSF52172">
    <property type="entry name" value="CheY-like"/>
    <property type="match status" value="1"/>
</dbReference>
<dbReference type="InterPro" id="IPR001789">
    <property type="entry name" value="Sig_transdc_resp-reg_receiver"/>
</dbReference>
<evidence type="ECO:0000256" key="3">
    <source>
        <dbReference type="ARBA" id="ARBA00022553"/>
    </source>
</evidence>
<protein>
    <recommendedName>
        <fullName evidence="2">histidine kinase</fullName>
        <ecNumber evidence="2">2.7.13.3</ecNumber>
    </recommendedName>
</protein>
<dbReference type="NCBIfam" id="TIGR00229">
    <property type="entry name" value="sensory_box"/>
    <property type="match status" value="1"/>
</dbReference>
<dbReference type="SMART" id="SM00387">
    <property type="entry name" value="HATPase_c"/>
    <property type="match status" value="1"/>
</dbReference>
<evidence type="ECO:0000313" key="11">
    <source>
        <dbReference type="Proteomes" id="UP000515472"/>
    </source>
</evidence>
<dbReference type="InterPro" id="IPR000700">
    <property type="entry name" value="PAS-assoc_C"/>
</dbReference>
<dbReference type="InterPro" id="IPR003661">
    <property type="entry name" value="HisK_dim/P_dom"/>
</dbReference>
<feature type="modified residue" description="4-aspartylphosphate" evidence="4">
    <location>
        <position position="643"/>
    </location>
</feature>
<dbReference type="Gene3D" id="1.10.287.130">
    <property type="match status" value="1"/>
</dbReference>
<dbReference type="RefSeq" id="WP_185243187.1">
    <property type="nucleotide sequence ID" value="NZ_AP023213.1"/>
</dbReference>
<feature type="domain" description="Response regulatory" evidence="7">
    <location>
        <begin position="589"/>
        <end position="709"/>
    </location>
</feature>
<dbReference type="SMART" id="SM00086">
    <property type="entry name" value="PAC"/>
    <property type="match status" value="2"/>
</dbReference>
<accession>A0A6S6M273</accession>
<dbReference type="Gene3D" id="3.30.565.10">
    <property type="entry name" value="Histidine kinase-like ATPase, C-terminal domain"/>
    <property type="match status" value="1"/>
</dbReference>
<dbReference type="InterPro" id="IPR036890">
    <property type="entry name" value="HATPase_C_sf"/>
</dbReference>
<evidence type="ECO:0000259" key="6">
    <source>
        <dbReference type="PROSITE" id="PS50109"/>
    </source>
</evidence>
<dbReference type="Pfam" id="PF13426">
    <property type="entry name" value="PAS_9"/>
    <property type="match status" value="1"/>
</dbReference>
<organism evidence="10 11">
    <name type="scientific">Citrifermentans bremense</name>
    <dbReference type="NCBI Taxonomy" id="60035"/>
    <lineage>
        <taxon>Bacteria</taxon>
        <taxon>Pseudomonadati</taxon>
        <taxon>Thermodesulfobacteriota</taxon>
        <taxon>Desulfuromonadia</taxon>
        <taxon>Geobacterales</taxon>
        <taxon>Geobacteraceae</taxon>
        <taxon>Citrifermentans</taxon>
    </lineage>
</organism>
<evidence type="ECO:0000256" key="2">
    <source>
        <dbReference type="ARBA" id="ARBA00012438"/>
    </source>
</evidence>
<dbReference type="SUPFAM" id="SSF55785">
    <property type="entry name" value="PYP-like sensor domain (PAS domain)"/>
    <property type="match status" value="2"/>
</dbReference>
<evidence type="ECO:0000259" key="8">
    <source>
        <dbReference type="PROSITE" id="PS50112"/>
    </source>
</evidence>
<dbReference type="CDD" id="cd00130">
    <property type="entry name" value="PAS"/>
    <property type="match status" value="1"/>
</dbReference>
<keyword evidence="11" id="KW-1185">Reference proteome</keyword>
<feature type="domain" description="PAS" evidence="8">
    <location>
        <begin position="85"/>
        <end position="128"/>
    </location>
</feature>
<dbReference type="InterPro" id="IPR005467">
    <property type="entry name" value="His_kinase_dom"/>
</dbReference>
<dbReference type="PROSITE" id="PS50109">
    <property type="entry name" value="HIS_KIN"/>
    <property type="match status" value="1"/>
</dbReference>
<dbReference type="PROSITE" id="PS50112">
    <property type="entry name" value="PAS"/>
    <property type="match status" value="1"/>
</dbReference>
<evidence type="ECO:0000256" key="1">
    <source>
        <dbReference type="ARBA" id="ARBA00000085"/>
    </source>
</evidence>
<dbReference type="Pfam" id="PF00072">
    <property type="entry name" value="Response_reg"/>
    <property type="match status" value="1"/>
</dbReference>
<dbReference type="SMART" id="SM00448">
    <property type="entry name" value="REC"/>
    <property type="match status" value="1"/>
</dbReference>
<evidence type="ECO:0000259" key="9">
    <source>
        <dbReference type="PROSITE" id="PS50113"/>
    </source>
</evidence>
<dbReference type="InterPro" id="IPR003594">
    <property type="entry name" value="HATPase_dom"/>
</dbReference>
<dbReference type="AlphaFoldDB" id="A0A6S6M273"/>
<keyword evidence="5" id="KW-1133">Transmembrane helix</keyword>
<keyword evidence="5" id="KW-0812">Transmembrane</keyword>
<evidence type="ECO:0000256" key="4">
    <source>
        <dbReference type="PROSITE-ProRule" id="PRU00169"/>
    </source>
</evidence>
<feature type="domain" description="PAC" evidence="9">
    <location>
        <begin position="160"/>
        <end position="210"/>
    </location>
</feature>
<proteinExistence type="predicted"/>
<dbReference type="Proteomes" id="UP000515472">
    <property type="component" value="Chromosome"/>
</dbReference>
<dbReference type="GO" id="GO:0000155">
    <property type="term" value="F:phosphorelay sensor kinase activity"/>
    <property type="evidence" value="ECO:0007669"/>
    <property type="project" value="InterPro"/>
</dbReference>
<dbReference type="InterPro" id="IPR035965">
    <property type="entry name" value="PAS-like_dom_sf"/>
</dbReference>
<dbReference type="PANTHER" id="PTHR43065:SF42">
    <property type="entry name" value="TWO-COMPONENT SENSOR PPRA"/>
    <property type="match status" value="1"/>
</dbReference>
<evidence type="ECO:0000313" key="10">
    <source>
        <dbReference type="EMBL" id="BCG48482.1"/>
    </source>
</evidence>
<keyword evidence="5" id="KW-0472">Membrane</keyword>
<gene>
    <name evidence="10" type="ORF">GEOBRER4_n3377</name>
</gene>
<dbReference type="InterPro" id="IPR000014">
    <property type="entry name" value="PAS"/>
</dbReference>
<dbReference type="InterPro" id="IPR004358">
    <property type="entry name" value="Sig_transdc_His_kin-like_C"/>
</dbReference>
<feature type="domain" description="Histidine kinase" evidence="6">
    <location>
        <begin position="351"/>
        <end position="567"/>
    </location>
</feature>